<protein>
    <recommendedName>
        <fullName evidence="2">DUF8159 domain-containing protein</fullName>
    </recommendedName>
</protein>
<proteinExistence type="predicted"/>
<feature type="compositionally biased region" description="Basic and acidic residues" evidence="1">
    <location>
        <begin position="21"/>
        <end position="35"/>
    </location>
</feature>
<organism evidence="3 4">
    <name type="scientific">Natrarchaeobius chitinivorans</name>
    <dbReference type="NCBI Taxonomy" id="1679083"/>
    <lineage>
        <taxon>Archaea</taxon>
        <taxon>Methanobacteriati</taxon>
        <taxon>Methanobacteriota</taxon>
        <taxon>Stenosarchaea group</taxon>
        <taxon>Halobacteria</taxon>
        <taxon>Halobacteriales</taxon>
        <taxon>Natrialbaceae</taxon>
        <taxon>Natrarchaeobius</taxon>
    </lineage>
</organism>
<dbReference type="InterPro" id="IPR058473">
    <property type="entry name" value="DUF8159"/>
</dbReference>
<sequence length="163" mass="17421">MAVGSTIVLAGCTGENNQRAANEDDGSRGANRGDERGEDNEQGASADDDALEFFRSHLDDVDVSVVTLETAERTVELVYATEAATDQQLADEIGTIAGGYILARDHGLETDRLESTVTDGSDPLATWYVRSTWAEEFEAGEITPEAFSANVLNSVELADSESE</sequence>
<dbReference type="EMBL" id="REFZ01000002">
    <property type="protein sequence ID" value="RQH02266.1"/>
    <property type="molecule type" value="Genomic_DNA"/>
</dbReference>
<feature type="region of interest" description="Disordered" evidence="1">
    <location>
        <begin position="12"/>
        <end position="48"/>
    </location>
</feature>
<gene>
    <name evidence="3" type="ORF">EA472_02900</name>
</gene>
<evidence type="ECO:0000256" key="1">
    <source>
        <dbReference type="SAM" id="MobiDB-lite"/>
    </source>
</evidence>
<evidence type="ECO:0000313" key="3">
    <source>
        <dbReference type="EMBL" id="RQH02266.1"/>
    </source>
</evidence>
<accession>A0A3N6PS25</accession>
<comment type="caution">
    <text evidence="3">The sequence shown here is derived from an EMBL/GenBank/DDBJ whole genome shotgun (WGS) entry which is preliminary data.</text>
</comment>
<name>A0A3N6PS25_NATCH</name>
<feature type="compositionally biased region" description="Acidic residues" evidence="1">
    <location>
        <begin position="36"/>
        <end position="48"/>
    </location>
</feature>
<evidence type="ECO:0000313" key="4">
    <source>
        <dbReference type="Proteomes" id="UP000281431"/>
    </source>
</evidence>
<keyword evidence="4" id="KW-1185">Reference proteome</keyword>
<reference evidence="3 4" key="1">
    <citation type="submission" date="2018-10" db="EMBL/GenBank/DDBJ databases">
        <title>Natrarchaeobius chitinivorans gen. nov., sp. nov., and Natrarchaeobius haloalkaliphilus sp. nov., alkaliphilic, chitin-utilizing haloarchaea from hypersaline alkaline lakes.</title>
        <authorList>
            <person name="Sorokin D.Y."/>
            <person name="Elcheninov A.G."/>
            <person name="Kostrikina N.A."/>
            <person name="Bale N.J."/>
            <person name="Sinninghe Damste J.S."/>
            <person name="Khijniak T.V."/>
            <person name="Kublanov I.V."/>
            <person name="Toshchakov S.V."/>
        </authorList>
    </citation>
    <scope>NUCLEOTIDE SEQUENCE [LARGE SCALE GENOMIC DNA]</scope>
    <source>
        <strain evidence="3 4">AArcht7</strain>
    </source>
</reference>
<evidence type="ECO:0000259" key="2">
    <source>
        <dbReference type="Pfam" id="PF26490"/>
    </source>
</evidence>
<dbReference type="AlphaFoldDB" id="A0A3N6PS25"/>
<dbReference type="Proteomes" id="UP000281431">
    <property type="component" value="Unassembled WGS sequence"/>
</dbReference>
<feature type="domain" description="DUF8159" evidence="2">
    <location>
        <begin position="47"/>
        <end position="159"/>
    </location>
</feature>
<dbReference type="Pfam" id="PF26490">
    <property type="entry name" value="DUF8159"/>
    <property type="match status" value="1"/>
</dbReference>